<dbReference type="PANTHER" id="PTHR46663:SF2">
    <property type="entry name" value="GGDEF DOMAIN-CONTAINING PROTEIN"/>
    <property type="match status" value="1"/>
</dbReference>
<feature type="domain" description="GGDEF" evidence="2">
    <location>
        <begin position="336"/>
        <end position="468"/>
    </location>
</feature>
<evidence type="ECO:0000256" key="1">
    <source>
        <dbReference type="SAM" id="MobiDB-lite"/>
    </source>
</evidence>
<organism evidence="3 4">
    <name type="scientific">Antrihabitans spumae</name>
    <dbReference type="NCBI Taxonomy" id="3373370"/>
    <lineage>
        <taxon>Bacteria</taxon>
        <taxon>Bacillati</taxon>
        <taxon>Actinomycetota</taxon>
        <taxon>Actinomycetes</taxon>
        <taxon>Mycobacteriales</taxon>
        <taxon>Nocardiaceae</taxon>
        <taxon>Antrihabitans</taxon>
    </lineage>
</organism>
<dbReference type="Gene3D" id="3.30.450.20">
    <property type="entry name" value="PAS domain"/>
    <property type="match status" value="1"/>
</dbReference>
<dbReference type="InterPro" id="IPR000160">
    <property type="entry name" value="GGDEF_dom"/>
</dbReference>
<dbReference type="InterPro" id="IPR043128">
    <property type="entry name" value="Rev_trsase/Diguanyl_cyclase"/>
</dbReference>
<protein>
    <submittedName>
        <fullName evidence="3">Diguanylate cyclase domain-containing protein</fullName>
        <ecNumber evidence="3">2.7.7.65</ecNumber>
    </submittedName>
</protein>
<dbReference type="Gene3D" id="3.30.70.270">
    <property type="match status" value="1"/>
</dbReference>
<dbReference type="EMBL" id="JBIMSO010000060">
    <property type="protein sequence ID" value="MFH5210314.1"/>
    <property type="molecule type" value="Genomic_DNA"/>
</dbReference>
<dbReference type="NCBIfam" id="TIGR00254">
    <property type="entry name" value="GGDEF"/>
    <property type="match status" value="1"/>
</dbReference>
<dbReference type="CDD" id="cd01949">
    <property type="entry name" value="GGDEF"/>
    <property type="match status" value="1"/>
</dbReference>
<dbReference type="InterPro" id="IPR029016">
    <property type="entry name" value="GAF-like_dom_sf"/>
</dbReference>
<feature type="compositionally biased region" description="Polar residues" evidence="1">
    <location>
        <begin position="489"/>
        <end position="500"/>
    </location>
</feature>
<evidence type="ECO:0000313" key="3">
    <source>
        <dbReference type="EMBL" id="MFH5210314.1"/>
    </source>
</evidence>
<dbReference type="SMART" id="SM00267">
    <property type="entry name" value="GGDEF"/>
    <property type="match status" value="1"/>
</dbReference>
<dbReference type="Pfam" id="PF00990">
    <property type="entry name" value="GGDEF"/>
    <property type="match status" value="1"/>
</dbReference>
<evidence type="ECO:0000259" key="2">
    <source>
        <dbReference type="PROSITE" id="PS50887"/>
    </source>
</evidence>
<dbReference type="InterPro" id="IPR035965">
    <property type="entry name" value="PAS-like_dom_sf"/>
</dbReference>
<keyword evidence="3" id="KW-0808">Transferase</keyword>
<gene>
    <name evidence="3" type="ORF">ACHIPZ_19195</name>
</gene>
<dbReference type="SUPFAM" id="SSF55785">
    <property type="entry name" value="PYP-like sensor domain (PAS domain)"/>
    <property type="match status" value="1"/>
</dbReference>
<dbReference type="InterPro" id="IPR003018">
    <property type="entry name" value="GAF"/>
</dbReference>
<dbReference type="SUPFAM" id="SSF55781">
    <property type="entry name" value="GAF domain-like"/>
    <property type="match status" value="1"/>
</dbReference>
<dbReference type="GO" id="GO:0052621">
    <property type="term" value="F:diguanylate cyclase activity"/>
    <property type="evidence" value="ECO:0007669"/>
    <property type="project" value="UniProtKB-EC"/>
</dbReference>
<dbReference type="EC" id="2.7.7.65" evidence="3"/>
<dbReference type="InterPro" id="IPR052163">
    <property type="entry name" value="DGC-Regulatory_Protein"/>
</dbReference>
<evidence type="ECO:0000313" key="4">
    <source>
        <dbReference type="Proteomes" id="UP001609175"/>
    </source>
</evidence>
<sequence>MESDSMDPAVFRSVVARSPDLVMLSEFVSGRVLYLNPAGIRLVGLDDLDDACTRHTADFVTEVGALSNAELEAGLAGCGDWSGFSEVNNFRTGEAIPVTIAVYVLVRDTAGPTLIVTTARDHRHSRQQEQRLEQALEAAAQRACEQQSLAALSELAVSSDLDTVLAAATAAAAAMVGMECSSVSRIGDDGETLNVLAYSGPAPRPTTLGTGAASQAGYALATGSTVVCPDRADETRFATTGMVARGLRSGISMPIGEDILWGVLTTHSTSVRCYTQRDLSFLAAVAAVVSAAIRRIELEARLRHQSLHDPLTGLPNRVLAFERIDAALGGAHAVGSHCALLLIDLDDFKTINDSLGHNAGDCALIGLAQRLADAVRPTDTVARLGGDEFVVVCADIDTLEAAIEIATRINTAITSVDAGDAGWVSFSASIGVAISDESSTPDDLIRRADQAMYSAKALGPGQYSVSDVVRERQTSPPARATDVGVPCPTTKTSMRTSSSP</sequence>
<dbReference type="PROSITE" id="PS50887">
    <property type="entry name" value="GGDEF"/>
    <property type="match status" value="1"/>
</dbReference>
<dbReference type="InterPro" id="IPR029787">
    <property type="entry name" value="Nucleotide_cyclase"/>
</dbReference>
<reference evidence="3 4" key="1">
    <citation type="submission" date="2024-10" db="EMBL/GenBank/DDBJ databases">
        <authorList>
            <person name="Riesco R."/>
        </authorList>
    </citation>
    <scope>NUCLEOTIDE SEQUENCE [LARGE SCALE GENOMIC DNA]</scope>
    <source>
        <strain evidence="3 4">NCIMB 15449</strain>
    </source>
</reference>
<name>A0ABW7JUR9_9NOCA</name>
<proteinExistence type="predicted"/>
<dbReference type="Pfam" id="PF13185">
    <property type="entry name" value="GAF_2"/>
    <property type="match status" value="1"/>
</dbReference>
<dbReference type="RefSeq" id="WP_395115973.1">
    <property type="nucleotide sequence ID" value="NZ_JBIMSO010000060.1"/>
</dbReference>
<dbReference type="SMART" id="SM00065">
    <property type="entry name" value="GAF"/>
    <property type="match status" value="1"/>
</dbReference>
<dbReference type="Gene3D" id="3.30.450.40">
    <property type="match status" value="1"/>
</dbReference>
<dbReference type="PANTHER" id="PTHR46663">
    <property type="entry name" value="DIGUANYLATE CYCLASE DGCT-RELATED"/>
    <property type="match status" value="1"/>
</dbReference>
<dbReference type="SUPFAM" id="SSF55073">
    <property type="entry name" value="Nucleotide cyclase"/>
    <property type="match status" value="1"/>
</dbReference>
<dbReference type="Proteomes" id="UP001609175">
    <property type="component" value="Unassembled WGS sequence"/>
</dbReference>
<accession>A0ABW7JUR9</accession>
<comment type="caution">
    <text evidence="3">The sequence shown here is derived from an EMBL/GenBank/DDBJ whole genome shotgun (WGS) entry which is preliminary data.</text>
</comment>
<feature type="region of interest" description="Disordered" evidence="1">
    <location>
        <begin position="464"/>
        <end position="500"/>
    </location>
</feature>
<keyword evidence="3" id="KW-0548">Nucleotidyltransferase</keyword>